<reference evidence="1 2" key="1">
    <citation type="submission" date="2016-11" db="EMBL/GenBank/DDBJ databases">
        <title>The macronuclear genome of Stentor coeruleus: a giant cell with tiny introns.</title>
        <authorList>
            <person name="Slabodnick M."/>
            <person name="Ruby J.G."/>
            <person name="Reiff S.B."/>
            <person name="Swart E.C."/>
            <person name="Gosai S."/>
            <person name="Prabakaran S."/>
            <person name="Witkowska E."/>
            <person name="Larue G.E."/>
            <person name="Fisher S."/>
            <person name="Freeman R.M."/>
            <person name="Gunawardena J."/>
            <person name="Chu W."/>
            <person name="Stover N.A."/>
            <person name="Gregory B.D."/>
            <person name="Nowacki M."/>
            <person name="Derisi J."/>
            <person name="Roy S.W."/>
            <person name="Marshall W.F."/>
            <person name="Sood P."/>
        </authorList>
    </citation>
    <scope>NUCLEOTIDE SEQUENCE [LARGE SCALE GENOMIC DNA]</scope>
    <source>
        <strain evidence="1">WM001</strain>
    </source>
</reference>
<sequence>MKTGQTLFNKLLDVYIEMKMNEFEFSLWVLIMEKALTDNASEPMEKFIKYSAYAAKTFTNKDIRLLDVELEGRCPGFYAKAQRWVKLHMEYALITPQEINRKYNELSLSILCKNEDYYINYGKIVEELVNNWIKNKESAQSLKPENIDI</sequence>
<evidence type="ECO:0000313" key="1">
    <source>
        <dbReference type="EMBL" id="OMJ86493.1"/>
    </source>
</evidence>
<organism evidence="1 2">
    <name type="scientific">Stentor coeruleus</name>
    <dbReference type="NCBI Taxonomy" id="5963"/>
    <lineage>
        <taxon>Eukaryota</taxon>
        <taxon>Sar</taxon>
        <taxon>Alveolata</taxon>
        <taxon>Ciliophora</taxon>
        <taxon>Postciliodesmatophora</taxon>
        <taxon>Heterotrichea</taxon>
        <taxon>Heterotrichida</taxon>
        <taxon>Stentoridae</taxon>
        <taxon>Stentor</taxon>
    </lineage>
</organism>
<dbReference type="AlphaFoldDB" id="A0A1R2CBW7"/>
<comment type="caution">
    <text evidence="1">The sequence shown here is derived from an EMBL/GenBank/DDBJ whole genome shotgun (WGS) entry which is preliminary data.</text>
</comment>
<gene>
    <name evidence="1" type="ORF">SteCoe_11987</name>
</gene>
<name>A0A1R2CBW7_9CILI</name>
<keyword evidence="2" id="KW-1185">Reference proteome</keyword>
<protein>
    <submittedName>
        <fullName evidence="1">Uncharacterized protein</fullName>
    </submittedName>
</protein>
<evidence type="ECO:0000313" key="2">
    <source>
        <dbReference type="Proteomes" id="UP000187209"/>
    </source>
</evidence>
<proteinExistence type="predicted"/>
<dbReference type="EMBL" id="MPUH01000204">
    <property type="protein sequence ID" value="OMJ86493.1"/>
    <property type="molecule type" value="Genomic_DNA"/>
</dbReference>
<dbReference type="Proteomes" id="UP000187209">
    <property type="component" value="Unassembled WGS sequence"/>
</dbReference>
<accession>A0A1R2CBW7</accession>